<dbReference type="InterPro" id="IPR001611">
    <property type="entry name" value="Leu-rich_rpt"/>
</dbReference>
<protein>
    <submittedName>
        <fullName evidence="7">Uncharacterized protein</fullName>
    </submittedName>
</protein>
<dbReference type="PANTHER" id="PTHR45842">
    <property type="entry name" value="SYNAPTIC ADHESION-LIKE MOLECULE SALM"/>
    <property type="match status" value="1"/>
</dbReference>
<evidence type="ECO:0000256" key="3">
    <source>
        <dbReference type="ARBA" id="ARBA00022737"/>
    </source>
</evidence>
<feature type="signal peptide" evidence="6">
    <location>
        <begin position="1"/>
        <end position="31"/>
    </location>
</feature>
<dbReference type="Gene3D" id="3.80.10.10">
    <property type="entry name" value="Ribonuclease Inhibitor"/>
    <property type="match status" value="1"/>
</dbReference>
<dbReference type="PANTHER" id="PTHR45842:SF12">
    <property type="entry name" value="KEKKON 5, ISOFORM A"/>
    <property type="match status" value="1"/>
</dbReference>
<evidence type="ECO:0000256" key="1">
    <source>
        <dbReference type="ARBA" id="ARBA00022614"/>
    </source>
</evidence>
<keyword evidence="8" id="KW-1185">Reference proteome</keyword>
<evidence type="ECO:0000256" key="4">
    <source>
        <dbReference type="ARBA" id="ARBA00023180"/>
    </source>
</evidence>
<dbReference type="InterPro" id="IPR050467">
    <property type="entry name" value="LRFN"/>
</dbReference>
<evidence type="ECO:0000256" key="5">
    <source>
        <dbReference type="SAM" id="MobiDB-lite"/>
    </source>
</evidence>
<evidence type="ECO:0000256" key="2">
    <source>
        <dbReference type="ARBA" id="ARBA00022729"/>
    </source>
</evidence>
<dbReference type="EMBL" id="JAODUP010000214">
    <property type="protein sequence ID" value="KAK2156422.1"/>
    <property type="molecule type" value="Genomic_DNA"/>
</dbReference>
<evidence type="ECO:0000313" key="7">
    <source>
        <dbReference type="EMBL" id="KAK2156422.1"/>
    </source>
</evidence>
<dbReference type="InterPro" id="IPR003591">
    <property type="entry name" value="Leu-rich_rpt_typical-subtyp"/>
</dbReference>
<comment type="caution">
    <text evidence="7">The sequence shown here is derived from an EMBL/GenBank/DDBJ whole genome shotgun (WGS) entry which is preliminary data.</text>
</comment>
<feature type="region of interest" description="Disordered" evidence="5">
    <location>
        <begin position="311"/>
        <end position="334"/>
    </location>
</feature>
<evidence type="ECO:0000313" key="8">
    <source>
        <dbReference type="Proteomes" id="UP001208570"/>
    </source>
</evidence>
<keyword evidence="4" id="KW-0325">Glycoprotein</keyword>
<dbReference type="SMART" id="SM00369">
    <property type="entry name" value="LRR_TYP"/>
    <property type="match status" value="6"/>
</dbReference>
<keyword evidence="3" id="KW-0677">Repeat</keyword>
<feature type="compositionally biased region" description="Polar residues" evidence="5">
    <location>
        <begin position="311"/>
        <end position="322"/>
    </location>
</feature>
<dbReference type="AlphaFoldDB" id="A0AAD9JPA1"/>
<keyword evidence="1" id="KW-0433">Leucine-rich repeat</keyword>
<dbReference type="InterPro" id="IPR032675">
    <property type="entry name" value="LRR_dom_sf"/>
</dbReference>
<gene>
    <name evidence="7" type="ORF">LSH36_214g05032</name>
</gene>
<keyword evidence="2 6" id="KW-0732">Signal</keyword>
<name>A0AAD9JPA1_9ANNE</name>
<feature type="chain" id="PRO_5042251590" evidence="6">
    <location>
        <begin position="32"/>
        <end position="334"/>
    </location>
</feature>
<organism evidence="7 8">
    <name type="scientific">Paralvinella palmiformis</name>
    <dbReference type="NCBI Taxonomy" id="53620"/>
    <lineage>
        <taxon>Eukaryota</taxon>
        <taxon>Metazoa</taxon>
        <taxon>Spiralia</taxon>
        <taxon>Lophotrochozoa</taxon>
        <taxon>Annelida</taxon>
        <taxon>Polychaeta</taxon>
        <taxon>Sedentaria</taxon>
        <taxon>Canalipalpata</taxon>
        <taxon>Terebellida</taxon>
        <taxon>Terebelliformia</taxon>
        <taxon>Alvinellidae</taxon>
        <taxon>Paralvinella</taxon>
    </lineage>
</organism>
<reference evidence="7" key="1">
    <citation type="journal article" date="2023" name="Mol. Biol. Evol.">
        <title>Third-Generation Sequencing Reveals the Adaptive Role of the Epigenome in Three Deep-Sea Polychaetes.</title>
        <authorList>
            <person name="Perez M."/>
            <person name="Aroh O."/>
            <person name="Sun Y."/>
            <person name="Lan Y."/>
            <person name="Juniper S.K."/>
            <person name="Young C.R."/>
            <person name="Angers B."/>
            <person name="Qian P.Y."/>
        </authorList>
    </citation>
    <scope>NUCLEOTIDE SEQUENCE</scope>
    <source>
        <strain evidence="7">P08H-3</strain>
    </source>
</reference>
<dbReference type="Pfam" id="PF13855">
    <property type="entry name" value="LRR_8"/>
    <property type="match status" value="2"/>
</dbReference>
<proteinExistence type="predicted"/>
<evidence type="ECO:0000256" key="6">
    <source>
        <dbReference type="SAM" id="SignalP"/>
    </source>
</evidence>
<dbReference type="GO" id="GO:0016020">
    <property type="term" value="C:membrane"/>
    <property type="evidence" value="ECO:0007669"/>
    <property type="project" value="UniProtKB-SubCell"/>
</dbReference>
<dbReference type="Proteomes" id="UP001208570">
    <property type="component" value="Unassembled WGS sequence"/>
</dbReference>
<sequence length="334" mass="37261">MHLTIYVTAGHLSLIYSFLFGVVLPPGGAMAWPPFCPESCVCGLQTSSASPEQRRTVECSSIGLTSPPSNLTADVEMLMLGSNRIRPDSLNALANYVNMSELNIAQNHIYGLGDIKVVLSSLLYVVIDGNELDYLANKSFWWAPHLRRLSVRRNKIELIHAEAFVGLADLRILDLSDNRLFSVIPEWFRDLVSIDELDLGQNNIHVLRDGVFRLATTLRSLDISLNQLQHLYDGAFGGLKSLRKLILQGNNLKQFPVVALRRLAALREANLNRNPFQALYTSSVSDLSVATLSMSHMDRLQFIDRRAFSNLDPSQPTRNAPQQIPELHRSGSVL</sequence>
<accession>A0AAD9JPA1</accession>
<dbReference type="SUPFAM" id="SSF52058">
    <property type="entry name" value="L domain-like"/>
    <property type="match status" value="1"/>
</dbReference>